<protein>
    <recommendedName>
        <fullName evidence="2">Phospholipid scramblase</fullName>
    </recommendedName>
</protein>
<dbReference type="OMA" id="MMTSFET"/>
<dbReference type="InterPro" id="IPR005552">
    <property type="entry name" value="Scramblase"/>
</dbReference>
<keyword evidence="4" id="KW-1185">Reference proteome</keyword>
<dbReference type="GO" id="GO:0017128">
    <property type="term" value="F:phospholipid scramblase activity"/>
    <property type="evidence" value="ECO:0007669"/>
    <property type="project" value="InterPro"/>
</dbReference>
<accession>G0R2L4</accession>
<dbReference type="InParanoid" id="G0R2L4"/>
<dbReference type="EMBL" id="GL984270">
    <property type="protein sequence ID" value="EGR28278.1"/>
    <property type="molecule type" value="Genomic_DNA"/>
</dbReference>
<reference evidence="3 4" key="1">
    <citation type="submission" date="2011-07" db="EMBL/GenBank/DDBJ databases">
        <authorList>
            <person name="Coyne R."/>
            <person name="Brami D."/>
            <person name="Johnson J."/>
            <person name="Hostetler J."/>
            <person name="Hannick L."/>
            <person name="Clark T."/>
            <person name="Cassidy-Hanley D."/>
            <person name="Inman J."/>
        </authorList>
    </citation>
    <scope>NUCLEOTIDE SEQUENCE [LARGE SCALE GENOMIC DNA]</scope>
    <source>
        <strain evidence="3 4">G5</strain>
    </source>
</reference>
<dbReference type="RefSeq" id="XP_004027623.1">
    <property type="nucleotide sequence ID" value="XM_004027574.1"/>
</dbReference>
<evidence type="ECO:0000256" key="1">
    <source>
        <dbReference type="ARBA" id="ARBA00005350"/>
    </source>
</evidence>
<comment type="similarity">
    <text evidence="1 2">Belongs to the phospholipid scramblase family.</text>
</comment>
<evidence type="ECO:0000313" key="4">
    <source>
        <dbReference type="Proteomes" id="UP000008983"/>
    </source>
</evidence>
<evidence type="ECO:0000313" key="3">
    <source>
        <dbReference type="EMBL" id="EGR28278.1"/>
    </source>
</evidence>
<name>G0R2L4_ICHMU</name>
<sequence>MSDDCNENQFPTQNVSYVLSQSGLQILNGLQGIFVKQKFEALEVLLGCDFPNVYKVFAIDSNGVKIGQFPLFKCKEISNCCVRNFLPGDCRPFQMQVSNNLGQVGQVGFEKSMFMILERPFKCTCCCLNRPILDVNIVENGSSQNGVIGRIFSPCLVCSLGVDIQDAQGNLKYQIEGNICQAGICCKALPCDSCQTVNLELKGPDGNIISQITKTTADCLISYISDTSNFQVQFPTDASAEDKALILSATLFLDFMYFEENNQNRNRVDD</sequence>
<dbReference type="PANTHER" id="PTHR23248">
    <property type="entry name" value="PHOSPHOLIPID SCRAMBLASE-RELATED"/>
    <property type="match status" value="1"/>
</dbReference>
<dbReference type="OrthoDB" id="444338at2759"/>
<dbReference type="PANTHER" id="PTHR23248:SF9">
    <property type="entry name" value="PHOSPHOLIPID SCRAMBLASE"/>
    <property type="match status" value="1"/>
</dbReference>
<dbReference type="GeneID" id="14904354"/>
<dbReference type="GO" id="GO:0005886">
    <property type="term" value="C:plasma membrane"/>
    <property type="evidence" value="ECO:0007669"/>
    <property type="project" value="TreeGrafter"/>
</dbReference>
<dbReference type="Proteomes" id="UP000008983">
    <property type="component" value="Unassembled WGS sequence"/>
</dbReference>
<gene>
    <name evidence="3" type="ORF">IMG5_179340</name>
</gene>
<organism evidence="3 4">
    <name type="scientific">Ichthyophthirius multifiliis</name>
    <name type="common">White spot disease agent</name>
    <name type="synonym">Ich</name>
    <dbReference type="NCBI Taxonomy" id="5932"/>
    <lineage>
        <taxon>Eukaryota</taxon>
        <taxon>Sar</taxon>
        <taxon>Alveolata</taxon>
        <taxon>Ciliophora</taxon>
        <taxon>Intramacronucleata</taxon>
        <taxon>Oligohymenophorea</taxon>
        <taxon>Hymenostomatida</taxon>
        <taxon>Ophryoglenina</taxon>
        <taxon>Ichthyophthirius</taxon>
    </lineage>
</organism>
<dbReference type="Pfam" id="PF03803">
    <property type="entry name" value="Scramblase"/>
    <property type="match status" value="1"/>
</dbReference>
<proteinExistence type="inferred from homology"/>
<evidence type="ECO:0000256" key="2">
    <source>
        <dbReference type="RuleBase" id="RU363116"/>
    </source>
</evidence>
<dbReference type="eggNOG" id="KOG0621">
    <property type="taxonomic scope" value="Eukaryota"/>
</dbReference>
<dbReference type="AlphaFoldDB" id="G0R2L4"/>